<proteinExistence type="predicted"/>
<dbReference type="InterPro" id="IPR044230">
    <property type="entry name" value="GTF3C4"/>
</dbReference>
<dbReference type="InterPro" id="IPR036322">
    <property type="entry name" value="WD40_repeat_dom_sf"/>
</dbReference>
<dbReference type="SMART" id="SM00320">
    <property type="entry name" value="WD40"/>
    <property type="match status" value="5"/>
</dbReference>
<keyword evidence="1" id="KW-0853">WD repeat</keyword>
<dbReference type="InterPro" id="IPR015943">
    <property type="entry name" value="WD40/YVTN_repeat-like_dom_sf"/>
</dbReference>
<feature type="repeat" description="WD" evidence="1">
    <location>
        <begin position="461"/>
        <end position="502"/>
    </location>
</feature>
<dbReference type="InterPro" id="IPR024761">
    <property type="entry name" value="TFIIIC_delta_N"/>
</dbReference>
<dbReference type="PANTHER" id="PTHR15496:SF2">
    <property type="entry name" value="GENERAL TRANSCRIPTION FACTOR 3C POLYPEPTIDE 4"/>
    <property type="match status" value="1"/>
</dbReference>
<gene>
    <name evidence="3" type="ORF">QYE76_067111</name>
</gene>
<protein>
    <recommendedName>
        <fullName evidence="2">Transcription factor IIIC 90kDa subunit N-terminal domain-containing protein</fullName>
    </recommendedName>
</protein>
<evidence type="ECO:0000313" key="3">
    <source>
        <dbReference type="EMBL" id="KAK1649306.1"/>
    </source>
</evidence>
<dbReference type="PANTHER" id="PTHR15496">
    <property type="entry name" value="GENERAL TRANSCRIPTION FACTOR 3C POLYPEPTIDE 4 FAMILY"/>
    <property type="match status" value="1"/>
</dbReference>
<dbReference type="SUPFAM" id="SSF50978">
    <property type="entry name" value="WD40 repeat-like"/>
    <property type="match status" value="1"/>
</dbReference>
<dbReference type="Proteomes" id="UP001231189">
    <property type="component" value="Unassembled WGS sequence"/>
</dbReference>
<evidence type="ECO:0000313" key="4">
    <source>
        <dbReference type="Proteomes" id="UP001231189"/>
    </source>
</evidence>
<dbReference type="InterPro" id="IPR001680">
    <property type="entry name" value="WD40_rpt"/>
</dbReference>
<dbReference type="GO" id="GO:0000127">
    <property type="term" value="C:transcription factor TFIIIC complex"/>
    <property type="evidence" value="ECO:0007669"/>
    <property type="project" value="InterPro"/>
</dbReference>
<comment type="caution">
    <text evidence="3">The sequence shown here is derived from an EMBL/GenBank/DDBJ whole genome shotgun (WGS) entry which is preliminary data.</text>
</comment>
<dbReference type="Pfam" id="PF12657">
    <property type="entry name" value="TFIIIC_delta"/>
    <property type="match status" value="1"/>
</dbReference>
<dbReference type="GO" id="GO:0004402">
    <property type="term" value="F:histone acetyltransferase activity"/>
    <property type="evidence" value="ECO:0007669"/>
    <property type="project" value="InterPro"/>
</dbReference>
<keyword evidence="4" id="KW-1185">Reference proteome</keyword>
<dbReference type="Gene3D" id="2.130.10.10">
    <property type="entry name" value="YVTN repeat-like/Quinoprotein amine dehydrogenase"/>
    <property type="match status" value="1"/>
</dbReference>
<dbReference type="EMBL" id="JAUUTY010000004">
    <property type="protein sequence ID" value="KAK1649306.1"/>
    <property type="molecule type" value="Genomic_DNA"/>
</dbReference>
<dbReference type="PROSITE" id="PS50082">
    <property type="entry name" value="WD_REPEATS_2"/>
    <property type="match status" value="1"/>
</dbReference>
<organism evidence="3 4">
    <name type="scientific">Lolium multiflorum</name>
    <name type="common">Italian ryegrass</name>
    <name type="synonym">Lolium perenne subsp. multiflorum</name>
    <dbReference type="NCBI Taxonomy" id="4521"/>
    <lineage>
        <taxon>Eukaryota</taxon>
        <taxon>Viridiplantae</taxon>
        <taxon>Streptophyta</taxon>
        <taxon>Embryophyta</taxon>
        <taxon>Tracheophyta</taxon>
        <taxon>Spermatophyta</taxon>
        <taxon>Magnoliopsida</taxon>
        <taxon>Liliopsida</taxon>
        <taxon>Poales</taxon>
        <taxon>Poaceae</taxon>
        <taxon>BOP clade</taxon>
        <taxon>Pooideae</taxon>
        <taxon>Poodae</taxon>
        <taxon>Poeae</taxon>
        <taxon>Poeae Chloroplast Group 2 (Poeae type)</taxon>
        <taxon>Loliodinae</taxon>
        <taxon>Loliinae</taxon>
        <taxon>Lolium</taxon>
    </lineage>
</organism>
<name>A0AAD8WAG0_LOLMU</name>
<feature type="domain" description="Transcription factor IIIC 90kDa subunit N-terminal" evidence="2">
    <location>
        <begin position="293"/>
        <end position="556"/>
    </location>
</feature>
<dbReference type="AlphaFoldDB" id="A0AAD8WAG0"/>
<evidence type="ECO:0000259" key="2">
    <source>
        <dbReference type="Pfam" id="PF12657"/>
    </source>
</evidence>
<dbReference type="GO" id="GO:0006384">
    <property type="term" value="P:transcription initiation at RNA polymerase III promoter"/>
    <property type="evidence" value="ECO:0007669"/>
    <property type="project" value="InterPro"/>
</dbReference>
<evidence type="ECO:0000256" key="1">
    <source>
        <dbReference type="PROSITE-ProRule" id="PRU00221"/>
    </source>
</evidence>
<accession>A0AAD8WAG0</accession>
<sequence length="909" mass="100077">MAPHYQATTLIASPSYPNAITWSSENLVAVASGHIVTILNPAALDGPRGLVVLGPSNPFPIGAVNREDLFEPCLVPTCLSRDTEPCARSVSWSQQGFAPNSGCLLAVCSGDGRVNLYRPPIFEFGDNWVKVADISQLLLNYYQSINFREDDGPISFPLEAANNEQAPQEKLNSEHGHDTGYAGELQEPLSCKVLGRRKRKPTRFEGYVYDEDEDGLGASKDADFSPNPCSTLSKGFMKKIVKPVHEMAVVIGEGGLQNTKEALSCNGENKLVPLITAKQYACRNAHLFSLVVAWSPVSPSHDTTSHWCILAVGSKSGDVSFWKIHKPEHYTIDVGTVNRDPILVGVLQAHISGVCAMSWEVTCASSSKSSLLLATGCLGGSVKIWSGDMKGLNQCTDVKEVPFSLLAEVTTNSSAPVSSISLSAPAQPRDEVNLAIGRVSGSLETWKLDLCNNKIENSSACHAHDRVVTGLSWGFDGHSLYSCSQDNSARCWILEKNQLEEVPVYTNFPELKESTDLSVVSDRCFGLTLAPGELMIAVVRSLDPNMLDPMYQARTQKAVVEFIWIGGQFLGIALHKNIHISSEQSVMLSETNFLWWGSNIFWSLKKYEKGETGLVLWDVIAALRVFKKSSPIFLETLLHNWVLDLFSDDQQCVSFDILYQSRNDMMSKVSSRKLHLLNIICRKVMLSDNAQYSPGGENSTSVSTDLWNNLLVSSERELRERLVAFTFAAVLNRLSYFQKGTCAENMWFPVGVAQMYTWLSMNNGKVHNQLKSLRSTIKGLRSRISSVCEYSVEESCTYCSAPVHFESPDVALCGSGDPVTSPAERHKLSRCTASMRLCSVLQPIWYCVCCEGMVDKLVPGTFFTMTTSPLQVNHDGELFYSAPVVPLCPFCGILLQRLMPEFLLSVSPV</sequence>
<reference evidence="3" key="1">
    <citation type="submission" date="2023-07" db="EMBL/GenBank/DDBJ databases">
        <title>A chromosome-level genome assembly of Lolium multiflorum.</title>
        <authorList>
            <person name="Chen Y."/>
            <person name="Copetti D."/>
            <person name="Kolliker R."/>
            <person name="Studer B."/>
        </authorList>
    </citation>
    <scope>NUCLEOTIDE SEQUENCE</scope>
    <source>
        <strain evidence="3">02402/16</strain>
        <tissue evidence="3">Leaf</tissue>
    </source>
</reference>